<proteinExistence type="inferred from homology"/>
<dbReference type="GO" id="GO:0005737">
    <property type="term" value="C:cytoplasm"/>
    <property type="evidence" value="ECO:0007669"/>
    <property type="project" value="TreeGrafter"/>
</dbReference>
<comment type="similarity">
    <text evidence="1">Belongs to the choline/ethanolamine kinase family.</text>
</comment>
<dbReference type="Gene3D" id="3.30.200.20">
    <property type="entry name" value="Phosphorylase Kinase, domain 1"/>
    <property type="match status" value="1"/>
</dbReference>
<evidence type="ECO:0000256" key="1">
    <source>
        <dbReference type="ARBA" id="ARBA00038211"/>
    </source>
</evidence>
<reference evidence="2 3" key="1">
    <citation type="submission" date="2020-05" db="EMBL/GenBank/DDBJ databases">
        <authorList>
            <person name="Casaregola S."/>
            <person name="Devillers H."/>
            <person name="Grondin C."/>
        </authorList>
    </citation>
    <scope>NUCLEOTIDE SEQUENCE [LARGE SCALE GENOMIC DNA]</scope>
    <source>
        <strain evidence="2 3">CLIB 1767</strain>
    </source>
</reference>
<keyword evidence="3" id="KW-1185">Reference proteome</keyword>
<dbReference type="SUPFAM" id="SSF56112">
    <property type="entry name" value="Protein kinase-like (PK-like)"/>
    <property type="match status" value="1"/>
</dbReference>
<dbReference type="InterPro" id="IPR011009">
    <property type="entry name" value="Kinase-like_dom_sf"/>
</dbReference>
<dbReference type="RefSeq" id="XP_041407525.1">
    <property type="nucleotide sequence ID" value="XM_041551591.1"/>
</dbReference>
<dbReference type="AlphaFoldDB" id="A0A8H2VHT5"/>
<gene>
    <name evidence="2" type="ORF">KABA2_07S02068</name>
</gene>
<name>A0A8H2VHT5_9SACH</name>
<dbReference type="Proteomes" id="UP000644660">
    <property type="component" value="Unassembled WGS sequence"/>
</dbReference>
<dbReference type="EMBL" id="CAEFZW010000007">
    <property type="protein sequence ID" value="CAB4255681.1"/>
    <property type="molecule type" value="Genomic_DNA"/>
</dbReference>
<dbReference type="GO" id="GO:0006646">
    <property type="term" value="P:phosphatidylethanolamine biosynthetic process"/>
    <property type="evidence" value="ECO:0007669"/>
    <property type="project" value="TreeGrafter"/>
</dbReference>
<dbReference type="GeneID" id="64858738"/>
<evidence type="ECO:0000313" key="3">
    <source>
        <dbReference type="Proteomes" id="UP000644660"/>
    </source>
</evidence>
<dbReference type="OrthoDB" id="10267235at2759"/>
<protein>
    <submittedName>
        <fullName evidence="2">Similar to Saccharomyces cerevisiae YDR147W EKI1 Ethanolamine kinase, primarily responsible for phosphatidylethanolamine synthesis via the CDP-ethanolamine pathway</fullName>
    </submittedName>
</protein>
<accession>A0A8H2VHT5</accession>
<dbReference type="Pfam" id="PF01633">
    <property type="entry name" value="Choline_kinase"/>
    <property type="match status" value="1"/>
</dbReference>
<sequence length="403" mass="47294">MTNATAIYANYQFNSKNPEQLIPYLTNDVCSDKGISLSRIDGALTNVIYKAGLLDRHGKLTGENFLIRIYDAQNDSIVDRDGELNILKRLPKSFDMIKILFHFKNGRAEKFLNNYRAIRSNEMKLLYNLEKIAYRFKELHTLTDLTIQEQKKYFGDNNSMKFNCFCWDTIFTWIDTIEKHTKWINMSNNLNIQENFLCKDWNTLKAVIFRYKEWLIKHDNVSFRNLALCHNDTQHGNIMLEKTADETSNIIFIDFEYGGVDSISFDLANFLSECMNDYEAIESYICNPLKYPKLDQIQYFIKKYLKHLNKNDVSQSEIINLYNSVTKWRASSQLFWSVWAVLKSGELNISNNDVKLDQAGRFQYLKFAQSKMSLFWNDMIKLGIANSNDCIMDKVRPMDVLFI</sequence>
<dbReference type="PANTHER" id="PTHR22603">
    <property type="entry name" value="CHOLINE/ETHANOALAMINE KINASE"/>
    <property type="match status" value="1"/>
</dbReference>
<evidence type="ECO:0000313" key="2">
    <source>
        <dbReference type="EMBL" id="CAB4255681.1"/>
    </source>
</evidence>
<comment type="caution">
    <text evidence="2">The sequence shown here is derived from an EMBL/GenBank/DDBJ whole genome shotgun (WGS) entry which is preliminary data.</text>
</comment>
<dbReference type="GO" id="GO:0004103">
    <property type="term" value="F:choline kinase activity"/>
    <property type="evidence" value="ECO:0007669"/>
    <property type="project" value="TreeGrafter"/>
</dbReference>
<keyword evidence="2" id="KW-0418">Kinase</keyword>
<dbReference type="Gene3D" id="3.90.1200.10">
    <property type="match status" value="1"/>
</dbReference>
<dbReference type="GO" id="GO:0004305">
    <property type="term" value="F:ethanolamine kinase activity"/>
    <property type="evidence" value="ECO:0007669"/>
    <property type="project" value="TreeGrafter"/>
</dbReference>
<keyword evidence="2" id="KW-0808">Transferase</keyword>
<dbReference type="PANTHER" id="PTHR22603:SF93">
    <property type="entry name" value="RE24176P"/>
    <property type="match status" value="1"/>
</dbReference>
<organism evidence="2 3">
    <name type="scientific">Maudiozyma barnettii</name>
    <dbReference type="NCBI Taxonomy" id="61262"/>
    <lineage>
        <taxon>Eukaryota</taxon>
        <taxon>Fungi</taxon>
        <taxon>Dikarya</taxon>
        <taxon>Ascomycota</taxon>
        <taxon>Saccharomycotina</taxon>
        <taxon>Saccharomycetes</taxon>
        <taxon>Saccharomycetales</taxon>
        <taxon>Saccharomycetaceae</taxon>
        <taxon>Maudiozyma</taxon>
    </lineage>
</organism>